<dbReference type="KEGG" id="psl:Psta_1594"/>
<name>D2QY55_PIRSD</name>
<evidence type="ECO:0000313" key="4">
    <source>
        <dbReference type="Proteomes" id="UP000001887"/>
    </source>
</evidence>
<dbReference type="PANTHER" id="PTHR46268">
    <property type="entry name" value="STRESS RESPONSE PROTEIN NHAX"/>
    <property type="match status" value="1"/>
</dbReference>
<dbReference type="Pfam" id="PF00582">
    <property type="entry name" value="Usp"/>
    <property type="match status" value="1"/>
</dbReference>
<dbReference type="HOGENOM" id="CLU_049301_11_2_0"/>
<dbReference type="PRINTS" id="PR01438">
    <property type="entry name" value="UNVRSLSTRESS"/>
</dbReference>
<protein>
    <submittedName>
        <fullName evidence="3">UspA domain protein</fullName>
    </submittedName>
</protein>
<dbReference type="OrthoDB" id="9788959at2"/>
<keyword evidence="4" id="KW-1185">Reference proteome</keyword>
<evidence type="ECO:0000313" key="3">
    <source>
        <dbReference type="EMBL" id="ADB16269.1"/>
    </source>
</evidence>
<dbReference type="Proteomes" id="UP000001887">
    <property type="component" value="Chromosome"/>
</dbReference>
<organism evidence="3 4">
    <name type="scientific">Pirellula staleyi (strain ATCC 27377 / DSM 6068 / ICPB 4128)</name>
    <name type="common">Pirella staleyi</name>
    <dbReference type="NCBI Taxonomy" id="530564"/>
    <lineage>
        <taxon>Bacteria</taxon>
        <taxon>Pseudomonadati</taxon>
        <taxon>Planctomycetota</taxon>
        <taxon>Planctomycetia</taxon>
        <taxon>Pirellulales</taxon>
        <taxon>Pirellulaceae</taxon>
        <taxon>Pirellula</taxon>
    </lineage>
</organism>
<sequence>MNVRKILFPTDFSEQGSAALAFASSLARDSKATLVIVHVEEPPIAYGADMYFGLDSVDRSLLWRKLGEVLPTDPAIPCIHRLAIGDPAGAIVRVAEEDACDLIVMPTHGRSGFSRLLMGSVAEAVVRLAKCPVLTIKTPVTQTVKENAPASPPLTNPQPSTI</sequence>
<dbReference type="PANTHER" id="PTHR46268:SF6">
    <property type="entry name" value="UNIVERSAL STRESS PROTEIN UP12"/>
    <property type="match status" value="1"/>
</dbReference>
<dbReference type="EMBL" id="CP001848">
    <property type="protein sequence ID" value="ADB16269.1"/>
    <property type="molecule type" value="Genomic_DNA"/>
</dbReference>
<dbReference type="AlphaFoldDB" id="D2QY55"/>
<accession>D2QY55</accession>
<comment type="similarity">
    <text evidence="1">Belongs to the universal stress protein A family.</text>
</comment>
<gene>
    <name evidence="3" type="ordered locus">Psta_1594</name>
</gene>
<dbReference type="eggNOG" id="COG0589">
    <property type="taxonomic scope" value="Bacteria"/>
</dbReference>
<dbReference type="Gene3D" id="3.40.50.12370">
    <property type="match status" value="1"/>
</dbReference>
<dbReference type="STRING" id="530564.Psta_1594"/>
<dbReference type="InterPro" id="IPR006015">
    <property type="entry name" value="Universal_stress_UspA"/>
</dbReference>
<dbReference type="InterPro" id="IPR006016">
    <property type="entry name" value="UspA"/>
</dbReference>
<evidence type="ECO:0000259" key="2">
    <source>
        <dbReference type="Pfam" id="PF00582"/>
    </source>
</evidence>
<proteinExistence type="inferred from homology"/>
<dbReference type="CDD" id="cd00293">
    <property type="entry name" value="USP-like"/>
    <property type="match status" value="1"/>
</dbReference>
<reference evidence="3 4" key="1">
    <citation type="journal article" date="2009" name="Stand. Genomic Sci.">
        <title>Complete genome sequence of Pirellula staleyi type strain (ATCC 27377).</title>
        <authorList>
            <person name="Clum A."/>
            <person name="Tindall B.J."/>
            <person name="Sikorski J."/>
            <person name="Ivanova N."/>
            <person name="Mavrommatis K."/>
            <person name="Lucas S."/>
            <person name="Glavina del Rio T."/>
            <person name="Nolan M."/>
            <person name="Chen F."/>
            <person name="Tice H."/>
            <person name="Pitluck S."/>
            <person name="Cheng J.F."/>
            <person name="Chertkov O."/>
            <person name="Brettin T."/>
            <person name="Han C."/>
            <person name="Detter J.C."/>
            <person name="Kuske C."/>
            <person name="Bruce D."/>
            <person name="Goodwin L."/>
            <person name="Ovchinikova G."/>
            <person name="Pati A."/>
            <person name="Mikhailova N."/>
            <person name="Chen A."/>
            <person name="Palaniappan K."/>
            <person name="Land M."/>
            <person name="Hauser L."/>
            <person name="Chang Y.J."/>
            <person name="Jeffries C.D."/>
            <person name="Chain P."/>
            <person name="Rohde M."/>
            <person name="Goker M."/>
            <person name="Bristow J."/>
            <person name="Eisen J.A."/>
            <person name="Markowitz V."/>
            <person name="Hugenholtz P."/>
            <person name="Kyrpides N.C."/>
            <person name="Klenk H.P."/>
            <person name="Lapidus A."/>
        </authorList>
    </citation>
    <scope>NUCLEOTIDE SEQUENCE [LARGE SCALE GENOMIC DNA]</scope>
    <source>
        <strain evidence="4">ATCC 27377 / DSM 6068 / ICPB 4128</strain>
    </source>
</reference>
<dbReference type="SUPFAM" id="SSF52402">
    <property type="entry name" value="Adenine nucleotide alpha hydrolases-like"/>
    <property type="match status" value="1"/>
</dbReference>
<feature type="domain" description="UspA" evidence="2">
    <location>
        <begin position="3"/>
        <end position="137"/>
    </location>
</feature>
<evidence type="ECO:0000256" key="1">
    <source>
        <dbReference type="ARBA" id="ARBA00008791"/>
    </source>
</evidence>